<dbReference type="Proteomes" id="UP000784294">
    <property type="component" value="Unassembled WGS sequence"/>
</dbReference>
<protein>
    <submittedName>
        <fullName evidence="1">Uncharacterized protein</fullName>
    </submittedName>
</protein>
<reference evidence="1" key="1">
    <citation type="submission" date="2018-11" db="EMBL/GenBank/DDBJ databases">
        <authorList>
            <consortium name="Pathogen Informatics"/>
        </authorList>
    </citation>
    <scope>NUCLEOTIDE SEQUENCE</scope>
</reference>
<sequence>MRHRLGRPRRQCVLVHGIRYRQAEAGAEIYHDNTATEMNGCAFVGAPSAEEVASCSPPSSSVIYNEHFCLRQYPRHNLVSKLGRTRADE</sequence>
<evidence type="ECO:0000313" key="1">
    <source>
        <dbReference type="EMBL" id="VEL36498.1"/>
    </source>
</evidence>
<evidence type="ECO:0000313" key="2">
    <source>
        <dbReference type="Proteomes" id="UP000784294"/>
    </source>
</evidence>
<accession>A0A3S5C5D7</accession>
<organism evidence="1 2">
    <name type="scientific">Protopolystoma xenopodis</name>
    <dbReference type="NCBI Taxonomy" id="117903"/>
    <lineage>
        <taxon>Eukaryota</taxon>
        <taxon>Metazoa</taxon>
        <taxon>Spiralia</taxon>
        <taxon>Lophotrochozoa</taxon>
        <taxon>Platyhelminthes</taxon>
        <taxon>Monogenea</taxon>
        <taxon>Polyopisthocotylea</taxon>
        <taxon>Polystomatidea</taxon>
        <taxon>Polystomatidae</taxon>
        <taxon>Protopolystoma</taxon>
    </lineage>
</organism>
<dbReference type="EMBL" id="CAAALY010252383">
    <property type="protein sequence ID" value="VEL36498.1"/>
    <property type="molecule type" value="Genomic_DNA"/>
</dbReference>
<gene>
    <name evidence="1" type="ORF">PXEA_LOCUS29938</name>
</gene>
<dbReference type="AlphaFoldDB" id="A0A3S5C5D7"/>
<name>A0A3S5C5D7_9PLAT</name>
<proteinExistence type="predicted"/>
<keyword evidence="2" id="KW-1185">Reference proteome</keyword>
<comment type="caution">
    <text evidence="1">The sequence shown here is derived from an EMBL/GenBank/DDBJ whole genome shotgun (WGS) entry which is preliminary data.</text>
</comment>